<dbReference type="AlphaFoldDB" id="A0A7D4B108"/>
<protein>
    <recommendedName>
        <fullName evidence="3">Lipoprotein</fullName>
    </recommendedName>
</protein>
<evidence type="ECO:0000313" key="1">
    <source>
        <dbReference type="EMBL" id="QKG83326.1"/>
    </source>
</evidence>
<dbReference type="EMBL" id="CP048104">
    <property type="protein sequence ID" value="QKG83326.1"/>
    <property type="molecule type" value="Genomic_DNA"/>
</dbReference>
<proteinExistence type="predicted"/>
<gene>
    <name evidence="1" type="ORF">GXN76_01805</name>
</gene>
<reference evidence="1 2" key="1">
    <citation type="submission" date="2020-01" db="EMBL/GenBank/DDBJ databases">
        <authorList>
            <person name="Gulvik C.A."/>
            <person name="Batra D.G."/>
        </authorList>
    </citation>
    <scope>NUCLEOTIDE SEQUENCE [LARGE SCALE GENOMIC DNA]</scope>
    <source>
        <strain evidence="1 2">W9323</strain>
    </source>
</reference>
<name>A0A7D4B108_9BACL</name>
<dbReference type="PROSITE" id="PS51257">
    <property type="entry name" value="PROKAR_LIPOPROTEIN"/>
    <property type="match status" value="1"/>
</dbReference>
<organism evidence="1 2">
    <name type="scientific">Kroppenstedtia pulmonis</name>
    <dbReference type="NCBI Taxonomy" id="1380685"/>
    <lineage>
        <taxon>Bacteria</taxon>
        <taxon>Bacillati</taxon>
        <taxon>Bacillota</taxon>
        <taxon>Bacilli</taxon>
        <taxon>Bacillales</taxon>
        <taxon>Thermoactinomycetaceae</taxon>
        <taxon>Kroppenstedtia</taxon>
    </lineage>
</organism>
<sequence>MVQNKENETLTGSWRKILTSISVVLLLGTGAVGCSSDNKGEEHVSTTHPMEDINEETVGIDQLPGFLDSVDPQIRQVYSLVAKHPDLIKDMPCYCGCGDSVGHKSNLSCFIRDIEKDGKVVWDSHGTKCNVCLQIAAEAASMKTEGKSHTEIRKAIDDQYREGYAKPTPTPLPK</sequence>
<dbReference type="KEGG" id="kpul:GXN76_01805"/>
<dbReference type="Pfam" id="PF13798">
    <property type="entry name" value="PCYCGC"/>
    <property type="match status" value="1"/>
</dbReference>
<evidence type="ECO:0000313" key="2">
    <source>
        <dbReference type="Proteomes" id="UP000503088"/>
    </source>
</evidence>
<keyword evidence="2" id="KW-1185">Reference proteome</keyword>
<accession>A0A7D4B108</accession>
<dbReference type="InterPro" id="IPR025673">
    <property type="entry name" value="PCYCGC"/>
</dbReference>
<dbReference type="RefSeq" id="WP_173219864.1">
    <property type="nucleotide sequence ID" value="NZ_CP048104.1"/>
</dbReference>
<evidence type="ECO:0008006" key="3">
    <source>
        <dbReference type="Google" id="ProtNLM"/>
    </source>
</evidence>
<dbReference type="Proteomes" id="UP000503088">
    <property type="component" value="Chromosome"/>
</dbReference>